<evidence type="ECO:0000256" key="1">
    <source>
        <dbReference type="SAM" id="Phobius"/>
    </source>
</evidence>
<proteinExistence type="predicted"/>
<name>A0A1I0PF59_9EURY</name>
<accession>A0A1I0PF59</accession>
<dbReference type="InterPro" id="IPR002774">
    <property type="entry name" value="Flagellin_arc-type"/>
</dbReference>
<protein>
    <submittedName>
        <fullName evidence="2">Flagellar protein FlaG</fullName>
    </submittedName>
</protein>
<keyword evidence="2" id="KW-0966">Cell projection</keyword>
<evidence type="ECO:0000313" key="2">
    <source>
        <dbReference type="EMBL" id="SEW12884.1"/>
    </source>
</evidence>
<dbReference type="Pfam" id="PF01917">
    <property type="entry name" value="Flagellin_arch-type"/>
    <property type="match status" value="1"/>
</dbReference>
<keyword evidence="1" id="KW-0812">Transmembrane</keyword>
<dbReference type="GO" id="GO:0005198">
    <property type="term" value="F:structural molecule activity"/>
    <property type="evidence" value="ECO:0007669"/>
    <property type="project" value="InterPro"/>
</dbReference>
<dbReference type="PANTHER" id="PTHR42200">
    <property type="entry name" value="ARCHAEAL FLAGELLA-RELATED PROTEIN F-RELATED"/>
    <property type="match status" value="1"/>
</dbReference>
<organism evidence="2 3">
    <name type="scientific">Halobacterium jilantaiense</name>
    <dbReference type="NCBI Taxonomy" id="355548"/>
    <lineage>
        <taxon>Archaea</taxon>
        <taxon>Methanobacteriati</taxon>
        <taxon>Methanobacteriota</taxon>
        <taxon>Stenosarchaea group</taxon>
        <taxon>Halobacteria</taxon>
        <taxon>Halobacteriales</taxon>
        <taxon>Halobacteriaceae</taxon>
        <taxon>Halobacterium</taxon>
    </lineage>
</organism>
<dbReference type="PANTHER" id="PTHR42200:SF2">
    <property type="entry name" value="ARCHAEAL FLAGELLA-RELATED PROTEIN F"/>
    <property type="match status" value="1"/>
</dbReference>
<dbReference type="STRING" id="355548.SAMN04487945_1636"/>
<dbReference type="GO" id="GO:0097588">
    <property type="term" value="P:archaeal or bacterial-type flagellum-dependent cell motility"/>
    <property type="evidence" value="ECO:0007669"/>
    <property type="project" value="InterPro"/>
</dbReference>
<keyword evidence="2" id="KW-0969">Cilium</keyword>
<dbReference type="Proteomes" id="UP000198518">
    <property type="component" value="Unassembled WGS sequence"/>
</dbReference>
<dbReference type="AlphaFoldDB" id="A0A1I0PF59"/>
<keyword evidence="1" id="KW-1133">Transmembrane helix</keyword>
<keyword evidence="2" id="KW-0282">Flagellum</keyword>
<keyword evidence="1" id="KW-0472">Membrane</keyword>
<evidence type="ECO:0000313" key="3">
    <source>
        <dbReference type="Proteomes" id="UP000198518"/>
    </source>
</evidence>
<dbReference type="EMBL" id="FOJA01000001">
    <property type="protein sequence ID" value="SEW12884.1"/>
    <property type="molecule type" value="Genomic_DNA"/>
</dbReference>
<sequence length="171" mass="17738">MPLAPQTSDDGTSRGHRGALMASVSSAHLVLFIAAVLFSAALAGTLTEGATSLADSIDGAADADADHANAEFRIVSDDQTPTAVYDAGNETLTLLVKNTGARTLPDDPGDVTVLVNGAYQADTQTTVLDADTWRPSDVLRVRANVSLGSNAKTRVVVDAGGHRDRFVFTTP</sequence>
<gene>
    <name evidence="2" type="ORF">SAMN04487945_1636</name>
</gene>
<reference evidence="2 3" key="1">
    <citation type="submission" date="2016-10" db="EMBL/GenBank/DDBJ databases">
        <authorList>
            <person name="de Groot N.N."/>
        </authorList>
    </citation>
    <scope>NUCLEOTIDE SEQUENCE [LARGE SCALE GENOMIC DNA]</scope>
    <source>
        <strain evidence="2 3">CGMCC 1.5337</strain>
    </source>
</reference>
<dbReference type="RefSeq" id="WP_245708154.1">
    <property type="nucleotide sequence ID" value="NZ_FOJA01000001.1"/>
</dbReference>
<keyword evidence="3" id="KW-1185">Reference proteome</keyword>
<feature type="transmembrane region" description="Helical" evidence="1">
    <location>
        <begin position="20"/>
        <end position="43"/>
    </location>
</feature>